<keyword evidence="2" id="KW-1185">Reference proteome</keyword>
<sequence>MKARHFIGSALLMAGMLMVGCGGTEGTQVEEDHLATSEDPIPDCTNVYSMTTYYSDAAKTNVVGERGCDCGAWIRWGSTSGYYDLYSGTCF</sequence>
<dbReference type="PROSITE" id="PS51257">
    <property type="entry name" value="PROKAR_LIPOPROTEIN"/>
    <property type="match status" value="1"/>
</dbReference>
<organism evidence="1 2">
    <name type="scientific">Pyxidicoccus parkwayensis</name>
    <dbReference type="NCBI Taxonomy" id="2813578"/>
    <lineage>
        <taxon>Bacteria</taxon>
        <taxon>Pseudomonadati</taxon>
        <taxon>Myxococcota</taxon>
        <taxon>Myxococcia</taxon>
        <taxon>Myxococcales</taxon>
        <taxon>Cystobacterineae</taxon>
        <taxon>Myxococcaceae</taxon>
        <taxon>Pyxidicoccus</taxon>
    </lineage>
</organism>
<dbReference type="Pfam" id="PF19806">
    <property type="entry name" value="DUF6289"/>
    <property type="match status" value="1"/>
</dbReference>
<evidence type="ECO:0008006" key="3">
    <source>
        <dbReference type="Google" id="ProtNLM"/>
    </source>
</evidence>
<dbReference type="InterPro" id="IPR046256">
    <property type="entry name" value="DUF6289"/>
</dbReference>
<accession>A0ABX7P2F4</accession>
<dbReference type="EMBL" id="CP071090">
    <property type="protein sequence ID" value="QSQ23378.1"/>
    <property type="molecule type" value="Genomic_DNA"/>
</dbReference>
<dbReference type="Proteomes" id="UP000662747">
    <property type="component" value="Chromosome"/>
</dbReference>
<protein>
    <recommendedName>
        <fullName evidence="3">Lipoprotein</fullName>
    </recommendedName>
</protein>
<name>A0ABX7P2F4_9BACT</name>
<evidence type="ECO:0000313" key="1">
    <source>
        <dbReference type="EMBL" id="QSQ23378.1"/>
    </source>
</evidence>
<proteinExistence type="predicted"/>
<gene>
    <name evidence="1" type="ORF">JY651_51335</name>
</gene>
<reference evidence="1 2" key="1">
    <citation type="submission" date="2021-02" db="EMBL/GenBank/DDBJ databases">
        <title>De Novo genome assembly of isolated myxobacteria.</title>
        <authorList>
            <person name="Stevens D.C."/>
        </authorList>
    </citation>
    <scope>NUCLEOTIDE SEQUENCE [LARGE SCALE GENOMIC DNA]</scope>
    <source>
        <strain evidence="2">SCPEA02</strain>
    </source>
</reference>
<evidence type="ECO:0000313" key="2">
    <source>
        <dbReference type="Proteomes" id="UP000662747"/>
    </source>
</evidence>
<dbReference type="RefSeq" id="WP_206724953.1">
    <property type="nucleotide sequence ID" value="NZ_CP071090.1"/>
</dbReference>